<keyword evidence="6 13" id="KW-0032">Aminotransferase</keyword>
<proteinExistence type="inferred from homology"/>
<evidence type="ECO:0000256" key="12">
    <source>
        <dbReference type="RuleBase" id="RU004520"/>
    </source>
</evidence>
<keyword evidence="7 13" id="KW-0808">Transferase</keyword>
<dbReference type="CDD" id="cd01558">
    <property type="entry name" value="D-AAT_like"/>
    <property type="match status" value="1"/>
</dbReference>
<keyword evidence="8 11" id="KW-0663">Pyridoxal phosphate</keyword>
<evidence type="ECO:0000256" key="4">
    <source>
        <dbReference type="ARBA" id="ARBA00012874"/>
    </source>
</evidence>
<evidence type="ECO:0000256" key="2">
    <source>
        <dbReference type="ARBA" id="ARBA00009320"/>
    </source>
</evidence>
<evidence type="ECO:0000256" key="11">
    <source>
        <dbReference type="RuleBase" id="RU004516"/>
    </source>
</evidence>
<evidence type="ECO:0000256" key="1">
    <source>
        <dbReference type="ARBA" id="ARBA00001933"/>
    </source>
</evidence>
<evidence type="ECO:0000256" key="7">
    <source>
        <dbReference type="ARBA" id="ARBA00022679"/>
    </source>
</evidence>
<evidence type="ECO:0000256" key="10">
    <source>
        <dbReference type="RuleBase" id="RU004106"/>
    </source>
</evidence>
<evidence type="ECO:0000313" key="14">
    <source>
        <dbReference type="Proteomes" id="UP000659496"/>
    </source>
</evidence>
<keyword evidence="14" id="KW-1185">Reference proteome</keyword>
<evidence type="ECO:0000256" key="9">
    <source>
        <dbReference type="ARBA" id="ARBA00047911"/>
    </source>
</evidence>
<gene>
    <name evidence="13" type="primary">dat</name>
    <name evidence="13" type="ORF">H9659_06080</name>
</gene>
<accession>A0ABR8PI95</accession>
<dbReference type="Proteomes" id="UP000659496">
    <property type="component" value="Unassembled WGS sequence"/>
</dbReference>
<dbReference type="InterPro" id="IPR043132">
    <property type="entry name" value="BCAT-like_C"/>
</dbReference>
<dbReference type="SUPFAM" id="SSF56752">
    <property type="entry name" value="D-aminoacid aminotransferase-like PLP-dependent enzymes"/>
    <property type="match status" value="1"/>
</dbReference>
<comment type="catalytic activity">
    <reaction evidence="9 12">
        <text>D-alanine + 2-oxoglutarate = D-glutamate + pyruvate</text>
        <dbReference type="Rhea" id="RHEA:15869"/>
        <dbReference type="ChEBI" id="CHEBI:15361"/>
        <dbReference type="ChEBI" id="CHEBI:16810"/>
        <dbReference type="ChEBI" id="CHEBI:29986"/>
        <dbReference type="ChEBI" id="CHEBI:57416"/>
        <dbReference type="EC" id="2.6.1.21"/>
    </reaction>
</comment>
<dbReference type="PROSITE" id="PS00770">
    <property type="entry name" value="AA_TRANSFER_CLASS_4"/>
    <property type="match status" value="1"/>
</dbReference>
<evidence type="ECO:0000256" key="5">
    <source>
        <dbReference type="ARBA" id="ARBA00021779"/>
    </source>
</evidence>
<dbReference type="InterPro" id="IPR043131">
    <property type="entry name" value="BCAT-like_N"/>
</dbReference>
<evidence type="ECO:0000256" key="6">
    <source>
        <dbReference type="ARBA" id="ARBA00022576"/>
    </source>
</evidence>
<organism evidence="13 14">
    <name type="scientific">Sporosarcina gallistercoris</name>
    <dbReference type="NCBI Taxonomy" id="2762245"/>
    <lineage>
        <taxon>Bacteria</taxon>
        <taxon>Bacillati</taxon>
        <taxon>Bacillota</taxon>
        <taxon>Bacilli</taxon>
        <taxon>Bacillales</taxon>
        <taxon>Caryophanaceae</taxon>
        <taxon>Sporosarcina</taxon>
    </lineage>
</organism>
<name>A0ABR8PI95_9BACL</name>
<dbReference type="PANTHER" id="PTHR42743">
    <property type="entry name" value="AMINO-ACID AMINOTRANSFERASE"/>
    <property type="match status" value="1"/>
</dbReference>
<evidence type="ECO:0000256" key="8">
    <source>
        <dbReference type="ARBA" id="ARBA00022898"/>
    </source>
</evidence>
<comment type="caution">
    <text evidence="13">The sequence shown here is derived from an EMBL/GenBank/DDBJ whole genome shotgun (WGS) entry which is preliminary data.</text>
</comment>
<dbReference type="InterPro" id="IPR001544">
    <property type="entry name" value="Aminotrans_IV"/>
</dbReference>
<dbReference type="InterPro" id="IPR018300">
    <property type="entry name" value="Aminotrans_IV_CS"/>
</dbReference>
<dbReference type="InterPro" id="IPR036038">
    <property type="entry name" value="Aminotransferase-like"/>
</dbReference>
<comment type="subunit">
    <text evidence="3">Homodimer.</text>
</comment>
<comment type="cofactor">
    <cofactor evidence="1 11">
        <name>pyridoxal 5'-phosphate</name>
        <dbReference type="ChEBI" id="CHEBI:597326"/>
    </cofactor>
</comment>
<dbReference type="GO" id="GO:0047810">
    <property type="term" value="F:D-alanine-2-oxoglutarate aminotransferase activity"/>
    <property type="evidence" value="ECO:0007669"/>
    <property type="project" value="UniProtKB-EC"/>
</dbReference>
<dbReference type="Gene3D" id="3.20.10.10">
    <property type="entry name" value="D-amino Acid Aminotransferase, subunit A, domain 2"/>
    <property type="match status" value="1"/>
</dbReference>
<sequence>MTTYFNNGVYADKETIKVSIDDRGYYFGDGVYEVIKVYDGKLYTDQEHFTRFLQSAKKIRMDLPYTIDEFTGIAKKLAADNGIVEGHVYIQATRGAAPRMHNFPGEEVEPMITAYAIHNPRPLSKIKEGVAVKTTDDIRWLRCDIKSLNLLGNVLAKQEAYDAGCAEAVFVRDGIVTEGSSSNMFGVKDGILYTHPATNLILNGITRRVILQLCAKHSIGVMEEPFTLEQFKEMDELFLTSTTSEITPIVSIDGKIVGDGAPGRVTERLQQVFEETIHELKMEIN</sequence>
<dbReference type="InterPro" id="IPR005784">
    <property type="entry name" value="D_amino_transT"/>
</dbReference>
<dbReference type="NCBIfam" id="TIGR01121">
    <property type="entry name" value="D_amino_aminoT"/>
    <property type="match status" value="1"/>
</dbReference>
<dbReference type="PANTHER" id="PTHR42743:SF10">
    <property type="entry name" value="D-ALANINE AMINOTRANSFERASE"/>
    <property type="match status" value="1"/>
</dbReference>
<evidence type="ECO:0000313" key="13">
    <source>
        <dbReference type="EMBL" id="MBD7907891.1"/>
    </source>
</evidence>
<dbReference type="Pfam" id="PF01063">
    <property type="entry name" value="Aminotran_4"/>
    <property type="match status" value="1"/>
</dbReference>
<dbReference type="InterPro" id="IPR050571">
    <property type="entry name" value="Class-IV_PLP-Dep_Aminotrnsfr"/>
</dbReference>
<dbReference type="Gene3D" id="3.30.470.10">
    <property type="match status" value="1"/>
</dbReference>
<protein>
    <recommendedName>
        <fullName evidence="5 12">D-alanine aminotransferase</fullName>
        <ecNumber evidence="4 12">2.6.1.21</ecNumber>
    </recommendedName>
</protein>
<comment type="similarity">
    <text evidence="2 10">Belongs to the class-IV pyridoxal-phosphate-dependent aminotransferase family.</text>
</comment>
<dbReference type="EMBL" id="JACSQY010000003">
    <property type="protein sequence ID" value="MBD7907891.1"/>
    <property type="molecule type" value="Genomic_DNA"/>
</dbReference>
<dbReference type="RefSeq" id="WP_191689042.1">
    <property type="nucleotide sequence ID" value="NZ_JACSQY010000003.1"/>
</dbReference>
<reference evidence="13 14" key="1">
    <citation type="submission" date="2020-08" db="EMBL/GenBank/DDBJ databases">
        <title>A Genomic Blueprint of the Chicken Gut Microbiome.</title>
        <authorList>
            <person name="Gilroy R."/>
            <person name="Ravi A."/>
            <person name="Getino M."/>
            <person name="Pursley I."/>
            <person name="Horton D.L."/>
            <person name="Alikhan N.-F."/>
            <person name="Baker D."/>
            <person name="Gharbi K."/>
            <person name="Hall N."/>
            <person name="Watson M."/>
            <person name="Adriaenssens E.M."/>
            <person name="Foster-Nyarko E."/>
            <person name="Jarju S."/>
            <person name="Secka A."/>
            <person name="Antonio M."/>
            <person name="Oren A."/>
            <person name="Chaudhuri R."/>
            <person name="La Ragione R.M."/>
            <person name="Hildebrand F."/>
            <person name="Pallen M.J."/>
        </authorList>
    </citation>
    <scope>NUCLEOTIDE SEQUENCE [LARGE SCALE GENOMIC DNA]</scope>
    <source>
        <strain evidence="13 14">Sa3CUA8</strain>
    </source>
</reference>
<evidence type="ECO:0000256" key="3">
    <source>
        <dbReference type="ARBA" id="ARBA00011738"/>
    </source>
</evidence>
<comment type="function">
    <text evidence="12">Acts on the D-isomers of alanine, leucine, aspartate, glutamate, aminobutyrate, norvaline and asparagine. The enzyme transfers an amino group from a substrate D-amino acid to the pyridoxal phosphate cofactor to form pyridoxamine and an alpha-keto acid in the first half-reaction.</text>
</comment>
<dbReference type="EC" id="2.6.1.21" evidence="4 12"/>